<feature type="compositionally biased region" description="Basic and acidic residues" evidence="1">
    <location>
        <begin position="78"/>
        <end position="90"/>
    </location>
</feature>
<evidence type="ECO:0000313" key="2">
    <source>
        <dbReference type="EMBL" id="GHE59163.1"/>
    </source>
</evidence>
<sequence>MGGLAVLPGLAPHQRIDRAPPAAKGRTGQSFGPGPGAASAIDHAEPEESDRWVVIGGGDGVPTLRPAPHDQQIGAGREVLDDGTREAGGL</sequence>
<evidence type="ECO:0000256" key="1">
    <source>
        <dbReference type="SAM" id="MobiDB-lite"/>
    </source>
</evidence>
<accession>A0A919DN71</accession>
<feature type="compositionally biased region" description="Basic and acidic residues" evidence="1">
    <location>
        <begin position="42"/>
        <end position="51"/>
    </location>
</feature>
<keyword evidence="3" id="KW-1185">Reference proteome</keyword>
<feature type="region of interest" description="Disordered" evidence="1">
    <location>
        <begin position="1"/>
        <end position="90"/>
    </location>
</feature>
<dbReference type="AlphaFoldDB" id="A0A919DN71"/>
<protein>
    <submittedName>
        <fullName evidence="2">Uncharacterized protein</fullName>
    </submittedName>
</protein>
<comment type="caution">
    <text evidence="2">The sequence shown here is derived from an EMBL/GenBank/DDBJ whole genome shotgun (WGS) entry which is preliminary data.</text>
</comment>
<reference evidence="2" key="2">
    <citation type="submission" date="2020-09" db="EMBL/GenBank/DDBJ databases">
        <authorList>
            <person name="Sun Q."/>
            <person name="Zhou Y."/>
        </authorList>
    </citation>
    <scope>NUCLEOTIDE SEQUENCE</scope>
    <source>
        <strain evidence="2">CGMCC 4.7403</strain>
    </source>
</reference>
<reference evidence="2" key="1">
    <citation type="journal article" date="2014" name="Int. J. Syst. Evol. Microbiol.">
        <title>Complete genome sequence of Corynebacterium casei LMG S-19264T (=DSM 44701T), isolated from a smear-ripened cheese.</title>
        <authorList>
            <consortium name="US DOE Joint Genome Institute (JGI-PGF)"/>
            <person name="Walter F."/>
            <person name="Albersmeier A."/>
            <person name="Kalinowski J."/>
            <person name="Ruckert C."/>
        </authorList>
    </citation>
    <scope>NUCLEOTIDE SEQUENCE</scope>
    <source>
        <strain evidence="2">CGMCC 4.7403</strain>
    </source>
</reference>
<organism evidence="2 3">
    <name type="scientific">Streptomyces capitiformicae</name>
    <dbReference type="NCBI Taxonomy" id="2014920"/>
    <lineage>
        <taxon>Bacteria</taxon>
        <taxon>Bacillati</taxon>
        <taxon>Actinomycetota</taxon>
        <taxon>Actinomycetes</taxon>
        <taxon>Kitasatosporales</taxon>
        <taxon>Streptomycetaceae</taxon>
        <taxon>Streptomyces</taxon>
    </lineage>
</organism>
<evidence type="ECO:0000313" key="3">
    <source>
        <dbReference type="Proteomes" id="UP000603227"/>
    </source>
</evidence>
<dbReference type="RefSeq" id="WP_189787546.1">
    <property type="nucleotide sequence ID" value="NZ_BNAT01000048.1"/>
</dbReference>
<name>A0A919DN71_9ACTN</name>
<proteinExistence type="predicted"/>
<dbReference type="Proteomes" id="UP000603227">
    <property type="component" value="Unassembled WGS sequence"/>
</dbReference>
<dbReference type="EMBL" id="BNAT01000048">
    <property type="protein sequence ID" value="GHE59163.1"/>
    <property type="molecule type" value="Genomic_DNA"/>
</dbReference>
<gene>
    <name evidence="2" type="ORF">GCM10017771_82310</name>
</gene>